<evidence type="ECO:0000259" key="6">
    <source>
        <dbReference type="Pfam" id="PF25963"/>
    </source>
</evidence>
<organism evidence="7 8">
    <name type="scientific">Rhodovulum sulfidophilum</name>
    <name type="common">Rhodobacter sulfidophilus</name>
    <dbReference type="NCBI Taxonomy" id="35806"/>
    <lineage>
        <taxon>Bacteria</taxon>
        <taxon>Pseudomonadati</taxon>
        <taxon>Pseudomonadota</taxon>
        <taxon>Alphaproteobacteria</taxon>
        <taxon>Rhodobacterales</taxon>
        <taxon>Paracoccaceae</taxon>
        <taxon>Rhodovulum</taxon>
    </lineage>
</organism>
<evidence type="ECO:0000256" key="1">
    <source>
        <dbReference type="ARBA" id="ARBA00009477"/>
    </source>
</evidence>
<dbReference type="SUPFAM" id="SSF111369">
    <property type="entry name" value="HlyD-like secretion proteins"/>
    <property type="match status" value="1"/>
</dbReference>
<dbReference type="Gene3D" id="2.40.50.100">
    <property type="match status" value="1"/>
</dbReference>
<comment type="similarity">
    <text evidence="1">Belongs to the membrane fusion protein (MFP) (TC 8.A.1) family.</text>
</comment>
<dbReference type="PANTHER" id="PTHR30367">
    <property type="entry name" value="P-HYDROXYBENZOIC ACID EFFLUX PUMP SUBUNIT AAEA-RELATED"/>
    <property type="match status" value="1"/>
</dbReference>
<dbReference type="InterPro" id="IPR006143">
    <property type="entry name" value="RND_pump_MFP"/>
</dbReference>
<dbReference type="PANTHER" id="PTHR30367:SF12">
    <property type="entry name" value="P-HYDROXYBENZOIC ACID EFFLUX PUMP SUBUNIT AAEA"/>
    <property type="match status" value="1"/>
</dbReference>
<dbReference type="InterPro" id="IPR050393">
    <property type="entry name" value="MFP_Efflux_Pump"/>
</dbReference>
<evidence type="ECO:0000313" key="8">
    <source>
        <dbReference type="Proteomes" id="UP000064912"/>
    </source>
</evidence>
<reference evidence="7 8" key="1">
    <citation type="submission" date="2015-02" db="EMBL/GenBank/DDBJ databases">
        <title>Genome sequene of Rhodovulum sulfidophilum DSM 2351.</title>
        <authorList>
            <person name="Nagao N."/>
        </authorList>
    </citation>
    <scope>NUCLEOTIDE SEQUENCE [LARGE SCALE GENOMIC DNA]</scope>
    <source>
        <strain evidence="7 8">DSM 2351</strain>
    </source>
</reference>
<dbReference type="InterPro" id="IPR058625">
    <property type="entry name" value="MdtA-like_BSH"/>
</dbReference>
<dbReference type="AlphaFoldDB" id="A0A0D6B6Y5"/>
<keyword evidence="2" id="KW-0812">Transmembrane</keyword>
<feature type="domain" description="Multidrug resistance protein MdtA-like barrel-sandwich hybrid" evidence="5">
    <location>
        <begin position="48"/>
        <end position="188"/>
    </location>
</feature>
<keyword evidence="4" id="KW-0472">Membrane</keyword>
<accession>A0A0D6B6Y5</accession>
<dbReference type="PATRIC" id="fig|35806.4.peg.3830"/>
<gene>
    <name evidence="7" type="ORF">NHU_03736</name>
</gene>
<dbReference type="Pfam" id="PF25963">
    <property type="entry name" value="Beta-barrel_AAEA"/>
    <property type="match status" value="1"/>
</dbReference>
<dbReference type="Gene3D" id="2.40.30.170">
    <property type="match status" value="1"/>
</dbReference>
<dbReference type="NCBIfam" id="TIGR01730">
    <property type="entry name" value="RND_mfp"/>
    <property type="match status" value="1"/>
</dbReference>
<dbReference type="Proteomes" id="UP000064912">
    <property type="component" value="Chromosome"/>
</dbReference>
<dbReference type="EMBL" id="AP014800">
    <property type="protein sequence ID" value="BAQ70862.1"/>
    <property type="molecule type" value="Genomic_DNA"/>
</dbReference>
<dbReference type="Pfam" id="PF25917">
    <property type="entry name" value="BSH_RND"/>
    <property type="match status" value="1"/>
</dbReference>
<protein>
    <submittedName>
        <fullName evidence="7">Efflux transporter, RND family, MFP subunit</fullName>
    </submittedName>
</protein>
<feature type="domain" description="p-hydroxybenzoic acid efflux pump subunit AaeA-like beta-barrel" evidence="6">
    <location>
        <begin position="192"/>
        <end position="288"/>
    </location>
</feature>
<dbReference type="GO" id="GO:0022857">
    <property type="term" value="F:transmembrane transporter activity"/>
    <property type="evidence" value="ECO:0007669"/>
    <property type="project" value="InterPro"/>
</dbReference>
<proteinExistence type="inferred from homology"/>
<evidence type="ECO:0000256" key="2">
    <source>
        <dbReference type="ARBA" id="ARBA00022692"/>
    </source>
</evidence>
<keyword evidence="3" id="KW-1133">Transmembrane helix</keyword>
<evidence type="ECO:0000313" key="7">
    <source>
        <dbReference type="EMBL" id="BAQ70862.1"/>
    </source>
</evidence>
<dbReference type="eggNOG" id="COG1566">
    <property type="taxonomic scope" value="Bacteria"/>
</dbReference>
<dbReference type="KEGG" id="rsu:NHU_03736"/>
<evidence type="ECO:0000256" key="4">
    <source>
        <dbReference type="ARBA" id="ARBA00023136"/>
    </source>
</evidence>
<dbReference type="GO" id="GO:0016020">
    <property type="term" value="C:membrane"/>
    <property type="evidence" value="ECO:0007669"/>
    <property type="project" value="InterPro"/>
</dbReference>
<evidence type="ECO:0000259" key="5">
    <source>
        <dbReference type="Pfam" id="PF25917"/>
    </source>
</evidence>
<dbReference type="InterPro" id="IPR058634">
    <property type="entry name" value="AaeA-lik-b-barrel"/>
</dbReference>
<evidence type="ECO:0000256" key="3">
    <source>
        <dbReference type="ARBA" id="ARBA00022989"/>
    </source>
</evidence>
<name>A0A0D6B6Y5_RHOSU</name>
<sequence length="291" mass="31252">MIYWIRRHAGGVALTTVLAVCALLLGHNLWKYYVDAPWTRDGRVTADVVRIAPEISGTISAVHVIENQFVHEGDVLFQISPERFQLAVEAAQADLDSALEAMKLDISTAERNTKLEQKGSLSAEAAERSQREAAAARAEARSAEVALDVAKLNLKRTAVRAPVDGYVTNLHLRKGDYAVAGDATVTLVDAGSFRVTGYFRETQLARIKPGDPVRIGLMGVSGELQGHVESFGRGIANSNAASDDLGLPLVEPVFSWVRLAQRIPVRITIDGVPSGVELAAGMTASVSVVTR</sequence>